<gene>
    <name evidence="1" type="ORF">I6L30_06525</name>
</gene>
<reference evidence="1 2" key="1">
    <citation type="submission" date="2021-06" db="EMBL/GenBank/DDBJ databases">
        <title>FDA dAtabase for Regulatory Grade micrObial Sequences (FDA-ARGOS): Supporting development and validation of Infectious Disease Dx tests.</title>
        <authorList>
            <person name="Sproer C."/>
            <person name="Gronow S."/>
            <person name="Severitt S."/>
            <person name="Schroder I."/>
            <person name="Tallon L."/>
            <person name="Sadzewicz L."/>
            <person name="Zhao X."/>
            <person name="Boylan J."/>
            <person name="Ott S."/>
            <person name="Bowen H."/>
            <person name="Vavikolanu K."/>
            <person name="Mehta A."/>
            <person name="Aluvathingal J."/>
            <person name="Nadendla S."/>
            <person name="Lowell S."/>
            <person name="Myers T."/>
            <person name="Yan Y."/>
        </authorList>
    </citation>
    <scope>NUCLEOTIDE SEQUENCE [LARGE SCALE GENOMIC DNA]</scope>
    <source>
        <strain evidence="1 2">FDAARGOS 1400</strain>
    </source>
</reference>
<dbReference type="Proteomes" id="UP000683517">
    <property type="component" value="Chromosome"/>
</dbReference>
<evidence type="ECO:0008006" key="3">
    <source>
        <dbReference type="Google" id="ProtNLM"/>
    </source>
</evidence>
<proteinExistence type="predicted"/>
<dbReference type="EMBL" id="CP077365">
    <property type="protein sequence ID" value="QXB47651.1"/>
    <property type="molecule type" value="Genomic_DNA"/>
</dbReference>
<name>A0ABX8L7H6_9GAMM</name>
<sequence>MANSYKDPYWSSLSANTEKLLKLPSGLLQNIVTHGEKSNADQVSSAGAKTVYQITPTTRNLVLNKYGVDAYSSDKNAAMAAGLLLQESLKRNKGNIEAAVGEYHGGTDRKNWGNVNAAYRKRVVTAQNGGQQLPQQQNTYQRVSAQLQNQQAPTISKVYEAYRAGNLGKKEKADFENDVHEGKIMLPEGAQLIGRLKQNPVLLPQSLSDAYVSGGLDPQQRADLESDIKEGKVKLPLASKNQSNLPDFDQIGTIVQQPTEQAIVAPPTPEPSLTDKALGLGETALSAATGATGGTLGMIGGTIGQAGREILAGNFGTPEAAQRISQNAAEGAADLTYAPRTQTGQQYTQALGEISEPLVALTPALSELALAGQAARGAAPIAQGQVIRAGQAIAPVAELAGQVVQRPIQATANAVRSGAQKVGEMVGMRTPEPEGPAPANAGAAQVDQATIRQALSQDLPYPVQLTEGQMTRDPAQLKFEVETAKDSDLGAPLRQRQEEQHQVMQHNLDAFIDMTGAQATNMREAGLSVDKALQKQLEATKNKVRVAYAKADKSEEAQYPVDLSQPVKSGEDSISVLDYLNSQPDLKSTPIISDAKSIAVKLGIAKRDANGNLIPDSPTVKQMEKWRSELNQNTNADAPNIRQTAILKDMIDQHVEPVAGQLYKAARLERKKMADHWENRTIIKDLTLNKTGTDDRRVALEDIQKRIIHDGSLDDLRVAKRTLLTSGEEGKQAWRDIQGQTLQEIKNAATASVAPDGQGNQMVSAAALNRAIKRLDDAGKLDYIFGQQGAEKLRAINEISKTLITTPASAAINHSNTASALRATLETMIMGFTTGYPVPVALALKQATKHIKDNKVRARVTQALNPRSTKNEQ</sequence>
<accession>A0ABX8L7H6</accession>
<evidence type="ECO:0000313" key="2">
    <source>
        <dbReference type="Proteomes" id="UP000683517"/>
    </source>
</evidence>
<protein>
    <recommendedName>
        <fullName evidence="3">Transglycosylase SLT domain-containing protein</fullName>
    </recommendedName>
</protein>
<dbReference type="RefSeq" id="WP_216985561.1">
    <property type="nucleotide sequence ID" value="NZ_CP077365.1"/>
</dbReference>
<organism evidence="1 2">
    <name type="scientific">Acinetobacter seifertii</name>
    <dbReference type="NCBI Taxonomy" id="1530123"/>
    <lineage>
        <taxon>Bacteria</taxon>
        <taxon>Pseudomonadati</taxon>
        <taxon>Pseudomonadota</taxon>
        <taxon>Gammaproteobacteria</taxon>
        <taxon>Moraxellales</taxon>
        <taxon>Moraxellaceae</taxon>
        <taxon>Acinetobacter</taxon>
        <taxon>Acinetobacter calcoaceticus/baumannii complex</taxon>
    </lineage>
</organism>
<keyword evidence="2" id="KW-1185">Reference proteome</keyword>
<evidence type="ECO:0000313" key="1">
    <source>
        <dbReference type="EMBL" id="QXB47651.1"/>
    </source>
</evidence>